<comment type="caution">
    <text evidence="2">The sequence shown here is derived from an EMBL/GenBank/DDBJ whole genome shotgun (WGS) entry which is preliminary data.</text>
</comment>
<organism evidence="2 3">
    <name type="scientific">Mugilogobius chulae</name>
    <name type="common">yellowstripe goby</name>
    <dbReference type="NCBI Taxonomy" id="88201"/>
    <lineage>
        <taxon>Eukaryota</taxon>
        <taxon>Metazoa</taxon>
        <taxon>Chordata</taxon>
        <taxon>Craniata</taxon>
        <taxon>Vertebrata</taxon>
        <taxon>Euteleostomi</taxon>
        <taxon>Actinopterygii</taxon>
        <taxon>Neopterygii</taxon>
        <taxon>Teleostei</taxon>
        <taxon>Neoteleostei</taxon>
        <taxon>Acanthomorphata</taxon>
        <taxon>Gobiaria</taxon>
        <taxon>Gobiiformes</taxon>
        <taxon>Gobioidei</taxon>
        <taxon>Gobiidae</taxon>
        <taxon>Gobionellinae</taxon>
        <taxon>Mugilogobius</taxon>
    </lineage>
</organism>
<dbReference type="Proteomes" id="UP001460270">
    <property type="component" value="Unassembled WGS sequence"/>
</dbReference>
<evidence type="ECO:0000259" key="1">
    <source>
        <dbReference type="Pfam" id="PF24764"/>
    </source>
</evidence>
<protein>
    <recommendedName>
        <fullName evidence="1">Integrase core domain-containing protein</fullName>
    </recommendedName>
</protein>
<evidence type="ECO:0000313" key="3">
    <source>
        <dbReference type="Proteomes" id="UP001460270"/>
    </source>
</evidence>
<name>A0AAW0MN90_9GOBI</name>
<reference evidence="3" key="1">
    <citation type="submission" date="2024-04" db="EMBL/GenBank/DDBJ databases">
        <title>Salinicola lusitanus LLJ914,a marine bacterium isolated from the Okinawa Trough.</title>
        <authorList>
            <person name="Li J."/>
        </authorList>
    </citation>
    <scope>NUCLEOTIDE SEQUENCE [LARGE SCALE GENOMIC DNA]</scope>
</reference>
<accession>A0AAW0MN90</accession>
<dbReference type="AlphaFoldDB" id="A0AAW0MN90"/>
<dbReference type="InterPro" id="IPR058913">
    <property type="entry name" value="Integrase_dom_put"/>
</dbReference>
<feature type="domain" description="Integrase core" evidence="1">
    <location>
        <begin position="155"/>
        <end position="197"/>
    </location>
</feature>
<sequence length="199" mass="22103">MGAEPSIALLPSSGTQFLMTLSLFLSPNPDSKLTCTRSLHQPMYLLYLNLSANDVLATPLSSRGSWWTCCALPRSDTFICTARCSALQTCSTHLFSYLLFLGCGMLIVISHRFPHLVQERKFITIMFHLLPSSLNRSSTESSLRRSQELQCAGINIVIFGGIDGYSRKIMFLGAANNNRSDTALSFFEQAVEEFGYPLK</sequence>
<gene>
    <name evidence="2" type="ORF">WMY93_028377</name>
</gene>
<dbReference type="Pfam" id="PF24764">
    <property type="entry name" value="rva_4"/>
    <property type="match status" value="1"/>
</dbReference>
<dbReference type="EMBL" id="JBBPFD010000021">
    <property type="protein sequence ID" value="KAK7882203.1"/>
    <property type="molecule type" value="Genomic_DNA"/>
</dbReference>
<proteinExistence type="predicted"/>
<evidence type="ECO:0000313" key="2">
    <source>
        <dbReference type="EMBL" id="KAK7882203.1"/>
    </source>
</evidence>
<keyword evidence="3" id="KW-1185">Reference proteome</keyword>